<dbReference type="AlphaFoldDB" id="A0A9D1UMS1"/>
<organism evidence="3 4">
    <name type="scientific">Candidatus Flavonifractor merdipullorum</name>
    <dbReference type="NCBI Taxonomy" id="2838590"/>
    <lineage>
        <taxon>Bacteria</taxon>
        <taxon>Bacillati</taxon>
        <taxon>Bacillota</taxon>
        <taxon>Clostridia</taxon>
        <taxon>Eubacteriales</taxon>
        <taxon>Oscillospiraceae</taxon>
        <taxon>Flavonifractor</taxon>
    </lineage>
</organism>
<keyword evidence="2" id="KW-0732">Signal</keyword>
<reference evidence="3" key="2">
    <citation type="submission" date="2021-04" db="EMBL/GenBank/DDBJ databases">
        <authorList>
            <person name="Gilroy R."/>
        </authorList>
    </citation>
    <scope>NUCLEOTIDE SEQUENCE</scope>
    <source>
        <strain evidence="3">ChiGjej6B6-1540</strain>
    </source>
</reference>
<evidence type="ECO:0000313" key="4">
    <source>
        <dbReference type="Proteomes" id="UP000824192"/>
    </source>
</evidence>
<evidence type="ECO:0000256" key="2">
    <source>
        <dbReference type="SAM" id="SignalP"/>
    </source>
</evidence>
<protein>
    <recommendedName>
        <fullName evidence="5">NodB homology domain-containing protein</fullName>
    </recommendedName>
</protein>
<dbReference type="EMBL" id="DXGA01000084">
    <property type="protein sequence ID" value="HIW93659.1"/>
    <property type="molecule type" value="Genomic_DNA"/>
</dbReference>
<evidence type="ECO:0008006" key="5">
    <source>
        <dbReference type="Google" id="ProtNLM"/>
    </source>
</evidence>
<name>A0A9D1UMS1_9FIRM</name>
<evidence type="ECO:0000313" key="3">
    <source>
        <dbReference type="EMBL" id="HIW93659.1"/>
    </source>
</evidence>
<proteinExistence type="predicted"/>
<evidence type="ECO:0000256" key="1">
    <source>
        <dbReference type="SAM" id="MobiDB-lite"/>
    </source>
</evidence>
<reference evidence="3" key="1">
    <citation type="journal article" date="2021" name="PeerJ">
        <title>Extensive microbial diversity within the chicken gut microbiome revealed by metagenomics and culture.</title>
        <authorList>
            <person name="Gilroy R."/>
            <person name="Ravi A."/>
            <person name="Getino M."/>
            <person name="Pursley I."/>
            <person name="Horton D.L."/>
            <person name="Alikhan N.F."/>
            <person name="Baker D."/>
            <person name="Gharbi K."/>
            <person name="Hall N."/>
            <person name="Watson M."/>
            <person name="Adriaenssens E.M."/>
            <person name="Foster-Nyarko E."/>
            <person name="Jarju S."/>
            <person name="Secka A."/>
            <person name="Antonio M."/>
            <person name="Oren A."/>
            <person name="Chaudhuri R.R."/>
            <person name="La Ragione R."/>
            <person name="Hildebrand F."/>
            <person name="Pallen M.J."/>
        </authorList>
    </citation>
    <scope>NUCLEOTIDE SEQUENCE</scope>
    <source>
        <strain evidence="3">ChiGjej6B6-1540</strain>
    </source>
</reference>
<feature type="chain" id="PRO_5038800347" description="NodB homology domain-containing protein" evidence="2">
    <location>
        <begin position="25"/>
        <end position="399"/>
    </location>
</feature>
<feature type="region of interest" description="Disordered" evidence="1">
    <location>
        <begin position="204"/>
        <end position="229"/>
    </location>
</feature>
<feature type="compositionally biased region" description="Low complexity" evidence="1">
    <location>
        <begin position="204"/>
        <end position="214"/>
    </location>
</feature>
<sequence length="399" mass="43628">MKRRLLTMAVILVLLLGLSPRADAVDIKVYQLALNERFMDNELTPTNMPVNVNGTIYIPYTAFDRTITGVDLGVFYGQEKSDDTYRLTLYSRSGTYLTFDLLEQSCFLTKDGQKEAQSMRAIIRYEKVYVPASSVCRVFGLQYTYTATRTAGDLIRIRSSSSALSDAAFLDAAATYMQDRYDNYIQSLTPTPTPAPVPTVGPLPGGVTTAPPVVSQTPEDPEPQEPGEGPDVVLAFRCEDTAGLDTILNTLAARRLYALFLFPADTLEENRAAVRSVLGDGHSVGLIAGDTENLLETLEEGNRVLRQTAWYRSHIALAEGGEEDTLTAQGWTLWSESVDGRPSRGTLPTRTILRQMESRSGRVYLTLDGSAATAQGLSSLLDGLSEAQCTILPATENQL</sequence>
<dbReference type="Proteomes" id="UP000824192">
    <property type="component" value="Unassembled WGS sequence"/>
</dbReference>
<accession>A0A9D1UMS1</accession>
<gene>
    <name evidence="3" type="ORF">H9868_03875</name>
</gene>
<comment type="caution">
    <text evidence="3">The sequence shown here is derived from an EMBL/GenBank/DDBJ whole genome shotgun (WGS) entry which is preliminary data.</text>
</comment>
<feature type="signal peptide" evidence="2">
    <location>
        <begin position="1"/>
        <end position="24"/>
    </location>
</feature>